<dbReference type="EMBL" id="QKVK01000002">
    <property type="protein sequence ID" value="PZF78115.1"/>
    <property type="molecule type" value="Genomic_DNA"/>
</dbReference>
<keyword evidence="2" id="KW-1185">Reference proteome</keyword>
<dbReference type="AlphaFoldDB" id="A0A2W2AS05"/>
<evidence type="ECO:0000313" key="2">
    <source>
        <dbReference type="Proteomes" id="UP000248795"/>
    </source>
</evidence>
<accession>A0A2W2AS05</accession>
<organism evidence="1 2">
    <name type="scientific">Aestuariivirga litoralis</name>
    <dbReference type="NCBI Taxonomy" id="2650924"/>
    <lineage>
        <taxon>Bacteria</taxon>
        <taxon>Pseudomonadati</taxon>
        <taxon>Pseudomonadota</taxon>
        <taxon>Alphaproteobacteria</taxon>
        <taxon>Hyphomicrobiales</taxon>
        <taxon>Aestuariivirgaceae</taxon>
        <taxon>Aestuariivirga</taxon>
    </lineage>
</organism>
<dbReference type="RefSeq" id="WP_111197081.1">
    <property type="nucleotide sequence ID" value="NZ_QKVK01000002.1"/>
</dbReference>
<protein>
    <submittedName>
        <fullName evidence="1">Uncharacterized protein</fullName>
    </submittedName>
</protein>
<reference evidence="2" key="1">
    <citation type="submission" date="2018-06" db="EMBL/GenBank/DDBJ databases">
        <title>Aestuariibacter litoralis strain KCTC 52945T.</title>
        <authorList>
            <person name="Li X."/>
            <person name="Salam N."/>
            <person name="Li J.-L."/>
            <person name="Chen Y.-M."/>
            <person name="Yang Z.-W."/>
            <person name="Zhang L.-Y."/>
            <person name="Han M.-X."/>
            <person name="Xiao M."/>
            <person name="Li W.-J."/>
        </authorList>
    </citation>
    <scope>NUCLEOTIDE SEQUENCE [LARGE SCALE GENOMIC DNA]</scope>
    <source>
        <strain evidence="2">KCTC 52945</strain>
    </source>
</reference>
<comment type="caution">
    <text evidence="1">The sequence shown here is derived from an EMBL/GenBank/DDBJ whole genome shotgun (WGS) entry which is preliminary data.</text>
</comment>
<gene>
    <name evidence="1" type="ORF">DK847_06760</name>
</gene>
<proteinExistence type="predicted"/>
<name>A0A2W2AS05_9HYPH</name>
<evidence type="ECO:0000313" key="1">
    <source>
        <dbReference type="EMBL" id="PZF78115.1"/>
    </source>
</evidence>
<dbReference type="Proteomes" id="UP000248795">
    <property type="component" value="Unassembled WGS sequence"/>
</dbReference>
<sequence>MDIDINTAVGTLVRAAMGQDPDNRVTVGLIVAVLARKFAVFPETHLARLLIQAILDIGGKVDLSIPVRVPADIRRSA</sequence>